<evidence type="ECO:0000313" key="2">
    <source>
        <dbReference type="Proteomes" id="UP000243807"/>
    </source>
</evidence>
<name>A0A1P8UK74_9GAMM</name>
<accession>A0A1P8UK74</accession>
<organism evidence="1 2">
    <name type="scientific">Acidihalobacter ferrooxydans</name>
    <dbReference type="NCBI Taxonomy" id="1765967"/>
    <lineage>
        <taxon>Bacteria</taxon>
        <taxon>Pseudomonadati</taxon>
        <taxon>Pseudomonadota</taxon>
        <taxon>Gammaproteobacteria</taxon>
        <taxon>Chromatiales</taxon>
        <taxon>Ectothiorhodospiraceae</taxon>
        <taxon>Acidihalobacter</taxon>
    </lineage>
</organism>
<dbReference type="STRING" id="1765967.BW247_14980"/>
<protein>
    <submittedName>
        <fullName evidence="1">Uncharacterized protein</fullName>
    </submittedName>
</protein>
<dbReference type="EMBL" id="CP019434">
    <property type="protein sequence ID" value="APZ44231.1"/>
    <property type="molecule type" value="Genomic_DNA"/>
</dbReference>
<keyword evidence="2" id="KW-1185">Reference proteome</keyword>
<dbReference type="AlphaFoldDB" id="A0A1P8UK74"/>
<gene>
    <name evidence="1" type="ORF">BW247_14980</name>
</gene>
<proteinExistence type="predicted"/>
<evidence type="ECO:0000313" key="1">
    <source>
        <dbReference type="EMBL" id="APZ44231.1"/>
    </source>
</evidence>
<sequence>MLALDWSKPDLFLQKIAEHINRTEQPNLVLAWMHDESLAIRLASAVGNGRVAFFHIVGSSRTNPAQIAERAKSAVGSFAGLTYYQVILGAKRHGSTFRWLTNQEISAGILTAIEQRKSRFVVGTLEQW</sequence>
<dbReference type="Proteomes" id="UP000243807">
    <property type="component" value="Chromosome"/>
</dbReference>
<dbReference type="KEGG" id="afy:BW247_14980"/>
<reference evidence="1 2" key="1">
    <citation type="submission" date="2017-01" db="EMBL/GenBank/DDBJ databases">
        <title>Draft sequence of Acidihalobacter ferrooxidans strain DSM 14175 (strain V8).</title>
        <authorList>
            <person name="Khaleque H.N."/>
            <person name="Ramsay J.P."/>
            <person name="Murphy R.J.T."/>
            <person name="Kaksonen A.H."/>
            <person name="Boxall N.J."/>
            <person name="Watkin E.L.J."/>
        </authorList>
    </citation>
    <scope>NUCLEOTIDE SEQUENCE [LARGE SCALE GENOMIC DNA]</scope>
    <source>
        <strain evidence="1 2">V8</strain>
    </source>
</reference>